<reference evidence="1 2" key="1">
    <citation type="journal article" date="2016" name="Nat. Commun.">
        <title>Thousands of microbial genomes shed light on interconnected biogeochemical processes in an aquifer system.</title>
        <authorList>
            <person name="Anantharaman K."/>
            <person name="Brown C.T."/>
            <person name="Hug L.A."/>
            <person name="Sharon I."/>
            <person name="Castelle C.J."/>
            <person name="Probst A.J."/>
            <person name="Thomas B.C."/>
            <person name="Singh A."/>
            <person name="Wilkins M.J."/>
            <person name="Karaoz U."/>
            <person name="Brodie E.L."/>
            <person name="Williams K.H."/>
            <person name="Hubbard S.S."/>
            <person name="Banfield J.F."/>
        </authorList>
    </citation>
    <scope>NUCLEOTIDE SEQUENCE [LARGE SCALE GENOMIC DNA]</scope>
</reference>
<evidence type="ECO:0000313" key="2">
    <source>
        <dbReference type="Proteomes" id="UP000178601"/>
    </source>
</evidence>
<evidence type="ECO:0000313" key="1">
    <source>
        <dbReference type="EMBL" id="OGG91506.1"/>
    </source>
</evidence>
<comment type="caution">
    <text evidence="1">The sequence shown here is derived from an EMBL/GenBank/DDBJ whole genome shotgun (WGS) entry which is preliminary data.</text>
</comment>
<dbReference type="EMBL" id="MFMQ01000050">
    <property type="protein sequence ID" value="OGG91506.1"/>
    <property type="molecule type" value="Genomic_DNA"/>
</dbReference>
<organism evidence="1 2">
    <name type="scientific">Candidatus Kaiserbacteria bacterium RIFCSPLOWO2_12_FULL_53_8</name>
    <dbReference type="NCBI Taxonomy" id="1798529"/>
    <lineage>
        <taxon>Bacteria</taxon>
        <taxon>Candidatus Kaiseribacteriota</taxon>
    </lineage>
</organism>
<sequence length="91" mass="9720">MIVMALVTIVGAFGLLLGTDSYRGYSFHSDHDILVAALQHARSQAIGNVCLGEGCTHGMPHGVFIDAAHNRYVIFQGTNYATRDGEVDAAL</sequence>
<dbReference type="Proteomes" id="UP000178601">
    <property type="component" value="Unassembled WGS sequence"/>
</dbReference>
<protein>
    <submittedName>
        <fullName evidence="1">Uncharacterized protein</fullName>
    </submittedName>
</protein>
<accession>A0A1F6G085</accession>
<dbReference type="AlphaFoldDB" id="A0A1F6G085"/>
<proteinExistence type="predicted"/>
<name>A0A1F6G085_9BACT</name>
<gene>
    <name evidence="1" type="ORF">A3H16_03425</name>
</gene>